<dbReference type="Pfam" id="PF13609">
    <property type="entry name" value="Porin_4"/>
    <property type="match status" value="1"/>
</dbReference>
<proteinExistence type="predicted"/>
<evidence type="ECO:0000256" key="4">
    <source>
        <dbReference type="ARBA" id="ARBA00022452"/>
    </source>
</evidence>
<feature type="signal peptide" evidence="11">
    <location>
        <begin position="1"/>
        <end position="23"/>
    </location>
</feature>
<dbReference type="Gene3D" id="2.40.160.10">
    <property type="entry name" value="Porin"/>
    <property type="match status" value="1"/>
</dbReference>
<dbReference type="PANTHER" id="PTHR34501:SF9">
    <property type="entry name" value="MAJOR OUTER MEMBRANE PROTEIN P.IA"/>
    <property type="match status" value="1"/>
</dbReference>
<evidence type="ECO:0000313" key="14">
    <source>
        <dbReference type="Proteomes" id="UP001165481"/>
    </source>
</evidence>
<feature type="domain" description="Porin" evidence="12">
    <location>
        <begin position="11"/>
        <end position="333"/>
    </location>
</feature>
<evidence type="ECO:0000256" key="7">
    <source>
        <dbReference type="ARBA" id="ARBA00023065"/>
    </source>
</evidence>
<comment type="caution">
    <text evidence="13">The sequence shown here is derived from an EMBL/GenBank/DDBJ whole genome shotgun (WGS) entry which is preliminary data.</text>
</comment>
<keyword evidence="8" id="KW-0626">Porin</keyword>
<keyword evidence="10" id="KW-0998">Cell outer membrane</keyword>
<keyword evidence="7" id="KW-0406">Ion transport</keyword>
<keyword evidence="5" id="KW-0812">Transmembrane</keyword>
<evidence type="ECO:0000256" key="9">
    <source>
        <dbReference type="ARBA" id="ARBA00023136"/>
    </source>
</evidence>
<evidence type="ECO:0000259" key="12">
    <source>
        <dbReference type="Pfam" id="PF13609"/>
    </source>
</evidence>
<keyword evidence="6 11" id="KW-0732">Signal</keyword>
<evidence type="ECO:0000256" key="10">
    <source>
        <dbReference type="ARBA" id="ARBA00023237"/>
    </source>
</evidence>
<comment type="subunit">
    <text evidence="2">Homotrimer.</text>
</comment>
<dbReference type="InterPro" id="IPR023614">
    <property type="entry name" value="Porin_dom_sf"/>
</dbReference>
<name>A0ABT7IP74_9BURK</name>
<accession>A0ABT7IP74</accession>
<dbReference type="CDD" id="cd00342">
    <property type="entry name" value="gram_neg_porins"/>
    <property type="match status" value="1"/>
</dbReference>
<evidence type="ECO:0000313" key="13">
    <source>
        <dbReference type="EMBL" id="MDL2060185.1"/>
    </source>
</evidence>
<feature type="chain" id="PRO_5045289875" evidence="11">
    <location>
        <begin position="24"/>
        <end position="375"/>
    </location>
</feature>
<evidence type="ECO:0000256" key="8">
    <source>
        <dbReference type="ARBA" id="ARBA00023114"/>
    </source>
</evidence>
<dbReference type="EMBL" id="JAKZJU020000001">
    <property type="protein sequence ID" value="MDL2060185.1"/>
    <property type="molecule type" value="Genomic_DNA"/>
</dbReference>
<gene>
    <name evidence="13" type="ORF">MUN46_009585</name>
</gene>
<keyword evidence="14" id="KW-1185">Reference proteome</keyword>
<organism evidence="13 14">
    <name type="scientific">Mesosutterella faecium</name>
    <dbReference type="NCBI Taxonomy" id="2925194"/>
    <lineage>
        <taxon>Bacteria</taxon>
        <taxon>Pseudomonadati</taxon>
        <taxon>Pseudomonadota</taxon>
        <taxon>Betaproteobacteria</taxon>
        <taxon>Burkholderiales</taxon>
        <taxon>Sutterellaceae</taxon>
        <taxon>Mesosutterella</taxon>
    </lineage>
</organism>
<reference evidence="13" key="1">
    <citation type="submission" date="2023-03" db="EMBL/GenBank/DDBJ databases">
        <title>Mesosutterella sp. nov. isolated from porcine feces.</title>
        <authorList>
            <person name="Yu S."/>
        </authorList>
    </citation>
    <scope>NUCLEOTIDE SEQUENCE</scope>
    <source>
        <strain evidence="13">AGMB02718</strain>
    </source>
</reference>
<keyword evidence="4" id="KW-1134">Transmembrane beta strand</keyword>
<keyword evidence="3" id="KW-0813">Transport</keyword>
<dbReference type="Proteomes" id="UP001165481">
    <property type="component" value="Unassembled WGS sequence"/>
</dbReference>
<evidence type="ECO:0000256" key="3">
    <source>
        <dbReference type="ARBA" id="ARBA00022448"/>
    </source>
</evidence>
<dbReference type="PANTHER" id="PTHR34501">
    <property type="entry name" value="PROTEIN YDDL-RELATED"/>
    <property type="match status" value="1"/>
</dbReference>
<dbReference type="InterPro" id="IPR050298">
    <property type="entry name" value="Gram-neg_bact_OMP"/>
</dbReference>
<evidence type="ECO:0000256" key="11">
    <source>
        <dbReference type="SAM" id="SignalP"/>
    </source>
</evidence>
<evidence type="ECO:0000256" key="1">
    <source>
        <dbReference type="ARBA" id="ARBA00004571"/>
    </source>
</evidence>
<protein>
    <submittedName>
        <fullName evidence="13">Porin</fullName>
    </submittedName>
</protein>
<evidence type="ECO:0000256" key="6">
    <source>
        <dbReference type="ARBA" id="ARBA00022729"/>
    </source>
</evidence>
<evidence type="ECO:0000256" key="2">
    <source>
        <dbReference type="ARBA" id="ARBA00011233"/>
    </source>
</evidence>
<comment type="subcellular location">
    <subcellularLocation>
        <location evidence="1">Cell outer membrane</location>
        <topology evidence="1">Multi-pass membrane protein</topology>
    </subcellularLocation>
</comment>
<dbReference type="SUPFAM" id="SSF56935">
    <property type="entry name" value="Porins"/>
    <property type="match status" value="1"/>
</dbReference>
<dbReference type="RefSeq" id="WP_243377002.1">
    <property type="nucleotide sequence ID" value="NZ_JAKZJU020000001.1"/>
</dbReference>
<dbReference type="InterPro" id="IPR033900">
    <property type="entry name" value="Gram_neg_porin_domain"/>
</dbReference>
<sequence length="375" mass="40497">MRKSLVAAACAAALGLGAAAAQAAPSVTVYGAIDEYVAVNNDSGTVSSALSSGGSTGSYFGFKGEEDLPVWGGTKAVFKLESGFLADDGTYAQSYAGNTNRIFHREAWVGLQNRHFGQISFGRQYTPHFLTWAMSDVNGLSLGTASSPFFYPGPGATMGGSDPTNDDLVRRNNSIFWATPSYAGFSAMAYMAFGEGDKTSSSNGNVYNIALQYAKGPLFIMGSALYQNLSTPTPGFYRTGRGHDQYYELAMSYDFGFTKPAIQFEWKEGNDTAARNDFWIVQIGTTTPMLGGRLNTTAAYYKNRTLKKSDAYSFGARFDYDLSKRTMLYAGVEALIQEDNAQFAIEAGPDSAEHFATSAPGNDTQQVFVGIRHRF</sequence>
<evidence type="ECO:0000256" key="5">
    <source>
        <dbReference type="ARBA" id="ARBA00022692"/>
    </source>
</evidence>
<keyword evidence="9" id="KW-0472">Membrane</keyword>